<dbReference type="OrthoDB" id="6703068at2"/>
<sequence>MTDIHDQITDLQIKIAHLDNTTDTLNHVITQQDRALKDMQDQLKLLYKLLKSRDDDAIASFDVLADRPPHY</sequence>
<dbReference type="Proteomes" id="UP000092671">
    <property type="component" value="Unassembled WGS sequence"/>
</dbReference>
<evidence type="ECO:0000313" key="5">
    <source>
        <dbReference type="Proteomes" id="UP000092671"/>
    </source>
</evidence>
<proteinExistence type="predicted"/>
<dbReference type="AlphaFoldDB" id="A0A1B8PJ74"/>
<dbReference type="PANTHER" id="PTHR36508:SF1">
    <property type="entry name" value="PROTEIN SLYX"/>
    <property type="match status" value="1"/>
</dbReference>
<dbReference type="STRING" id="478.A7456_08570"/>
<reference evidence="1 5" key="2">
    <citation type="submission" date="2016-06" db="EMBL/GenBank/DDBJ databases">
        <title>Draft genome of Moraxella nonliquefaciens CCUG 60284.</title>
        <authorList>
            <person name="Salva-Serra F."/>
            <person name="Engstrom-Jakobsson H."/>
            <person name="Thorell K."/>
            <person name="Gonzales-Siles L."/>
            <person name="Karlsson R."/>
            <person name="Boulund F."/>
            <person name="Engstrand L."/>
            <person name="Kristiansson E."/>
            <person name="Moore E."/>
        </authorList>
    </citation>
    <scope>NUCLEOTIDE SEQUENCE [LARGE SCALE GENOMIC DNA]</scope>
    <source>
        <strain evidence="1 5">CCUG 60284</strain>
    </source>
</reference>
<dbReference type="EMBL" id="LXTW01000003">
    <property type="protein sequence ID" value="OBX87187.1"/>
    <property type="molecule type" value="Genomic_DNA"/>
</dbReference>
<dbReference type="Proteomes" id="UP000594834">
    <property type="component" value="Chromosome"/>
</dbReference>
<evidence type="ECO:0000313" key="1">
    <source>
        <dbReference type="EMBL" id="OBX50604.1"/>
    </source>
</evidence>
<evidence type="ECO:0000313" key="4">
    <source>
        <dbReference type="Proteomes" id="UP000092575"/>
    </source>
</evidence>
<dbReference type="EMBL" id="LZDN01000013">
    <property type="protein sequence ID" value="OBX50604.1"/>
    <property type="molecule type" value="Genomic_DNA"/>
</dbReference>
<accession>A0A1B8PJ74</accession>
<dbReference type="EMBL" id="CP065728">
    <property type="protein sequence ID" value="QPT44193.1"/>
    <property type="molecule type" value="Genomic_DNA"/>
</dbReference>
<name>A0A1B8PJ74_MORNO</name>
<dbReference type="Proteomes" id="UP000092575">
    <property type="component" value="Unassembled WGS sequence"/>
</dbReference>
<protein>
    <submittedName>
        <fullName evidence="3">SlyX family protein</fullName>
    </submittedName>
</protein>
<dbReference type="Pfam" id="PF04102">
    <property type="entry name" value="SlyX"/>
    <property type="match status" value="1"/>
</dbReference>
<evidence type="ECO:0000313" key="3">
    <source>
        <dbReference type="EMBL" id="QPT44193.1"/>
    </source>
</evidence>
<evidence type="ECO:0000313" key="2">
    <source>
        <dbReference type="EMBL" id="OBX87187.1"/>
    </source>
</evidence>
<reference evidence="2 4" key="1">
    <citation type="submission" date="2016-05" db="EMBL/GenBank/DDBJ databases">
        <title>Draft genome sequence of Moraxella nonliquefaciens CCUG 348T.</title>
        <authorList>
            <person name="Salva-Serra F."/>
            <person name="Engstrom-Jakobsson H."/>
            <person name="Thorell K."/>
            <person name="Gonzales-Siles L."/>
            <person name="Karlsson R."/>
            <person name="Boulund F."/>
            <person name="Engstrand L."/>
            <person name="Kristiansson E."/>
            <person name="Moore E."/>
        </authorList>
    </citation>
    <scope>NUCLEOTIDE SEQUENCE [LARGE SCALE GENOMIC DNA]</scope>
    <source>
        <strain evidence="2 4">CCUG 348</strain>
    </source>
</reference>
<dbReference type="RefSeq" id="WP_066885761.1">
    <property type="nucleotide sequence ID" value="NZ_CP065728.1"/>
</dbReference>
<reference evidence="3 6" key="3">
    <citation type="submission" date="2020-12" db="EMBL/GenBank/DDBJ databases">
        <title>FDA dAtabase for Regulatory Grade micrObial Sequences (FDA-ARGOS): Supporting development and validation of Infectious Disease Dx tests.</title>
        <authorList>
            <person name="Sproer C."/>
            <person name="Gronow S."/>
            <person name="Severitt S."/>
            <person name="Schroder I."/>
            <person name="Tallon L."/>
            <person name="Sadzewicz L."/>
            <person name="Zhao X."/>
            <person name="Boylan J."/>
            <person name="Ott S."/>
            <person name="Bowen H."/>
            <person name="Vavikolanu K."/>
            <person name="Mehta A."/>
            <person name="Aluvathingal J."/>
            <person name="Nadendla S."/>
            <person name="Lowell S."/>
            <person name="Myers T."/>
            <person name="Yan Y."/>
            <person name="Sichtig H."/>
        </authorList>
    </citation>
    <scope>NUCLEOTIDE SEQUENCE [LARGE SCALE GENOMIC DNA]</scope>
    <source>
        <strain evidence="3 6">FDAARGOS_869</strain>
    </source>
</reference>
<gene>
    <name evidence="2" type="ORF">A7456_08570</name>
    <name evidence="1" type="ORF">A9Z60_09240</name>
    <name evidence="3" type="ORF">I6G26_09020</name>
</gene>
<dbReference type="InterPro" id="IPR007236">
    <property type="entry name" value="SlyX"/>
</dbReference>
<organism evidence="1 5">
    <name type="scientific">Moraxella nonliquefaciens</name>
    <dbReference type="NCBI Taxonomy" id="478"/>
    <lineage>
        <taxon>Bacteria</taxon>
        <taxon>Pseudomonadati</taxon>
        <taxon>Pseudomonadota</taxon>
        <taxon>Gammaproteobacteria</taxon>
        <taxon>Moraxellales</taxon>
        <taxon>Moraxellaceae</taxon>
        <taxon>Moraxella</taxon>
    </lineage>
</organism>
<dbReference type="PANTHER" id="PTHR36508">
    <property type="entry name" value="PROTEIN SLYX"/>
    <property type="match status" value="1"/>
</dbReference>
<evidence type="ECO:0000313" key="6">
    <source>
        <dbReference type="Proteomes" id="UP000594834"/>
    </source>
</evidence>
<keyword evidence="6" id="KW-1185">Reference proteome</keyword>